<accession>A0A2P2NWU8</accession>
<evidence type="ECO:0000313" key="1">
    <source>
        <dbReference type="EMBL" id="MBX46997.1"/>
    </source>
</evidence>
<reference evidence="1" key="1">
    <citation type="submission" date="2018-02" db="EMBL/GenBank/DDBJ databases">
        <title>Rhizophora mucronata_Transcriptome.</title>
        <authorList>
            <person name="Meera S.P."/>
            <person name="Sreeshan A."/>
            <person name="Augustine A."/>
        </authorList>
    </citation>
    <scope>NUCLEOTIDE SEQUENCE</scope>
    <source>
        <tissue evidence="1">Leaf</tissue>
    </source>
</reference>
<dbReference type="AlphaFoldDB" id="A0A2P2NWU8"/>
<organism evidence="1">
    <name type="scientific">Rhizophora mucronata</name>
    <name type="common">Asiatic mangrove</name>
    <dbReference type="NCBI Taxonomy" id="61149"/>
    <lineage>
        <taxon>Eukaryota</taxon>
        <taxon>Viridiplantae</taxon>
        <taxon>Streptophyta</taxon>
        <taxon>Embryophyta</taxon>
        <taxon>Tracheophyta</taxon>
        <taxon>Spermatophyta</taxon>
        <taxon>Magnoliopsida</taxon>
        <taxon>eudicotyledons</taxon>
        <taxon>Gunneridae</taxon>
        <taxon>Pentapetalae</taxon>
        <taxon>rosids</taxon>
        <taxon>fabids</taxon>
        <taxon>Malpighiales</taxon>
        <taxon>Rhizophoraceae</taxon>
        <taxon>Rhizophora</taxon>
    </lineage>
</organism>
<sequence>MLISFKHLGLSCLYRNMSNCYPHVWLVYFFGGMT</sequence>
<protein>
    <submittedName>
        <fullName evidence="1">Uncharacterized protein</fullName>
    </submittedName>
</protein>
<proteinExistence type="predicted"/>
<name>A0A2P2NWU8_RHIMU</name>
<dbReference type="EMBL" id="GGEC01066513">
    <property type="protein sequence ID" value="MBX46997.1"/>
    <property type="molecule type" value="Transcribed_RNA"/>
</dbReference>